<keyword evidence="8" id="KW-1185">Reference proteome</keyword>
<dbReference type="Pfam" id="PF14378">
    <property type="entry name" value="PAP2_3"/>
    <property type="match status" value="2"/>
</dbReference>
<name>A0A3N4IP64_ASCIM</name>
<dbReference type="GO" id="GO:0016020">
    <property type="term" value="C:membrane"/>
    <property type="evidence" value="ECO:0007669"/>
    <property type="project" value="UniProtKB-SubCell"/>
</dbReference>
<feature type="transmembrane region" description="Helical" evidence="5">
    <location>
        <begin position="314"/>
        <end position="334"/>
    </location>
</feature>
<proteinExistence type="predicted"/>
<dbReference type="OrthoDB" id="2566866at2759"/>
<dbReference type="EMBL" id="ML119646">
    <property type="protein sequence ID" value="RPA87719.1"/>
    <property type="molecule type" value="Genomic_DNA"/>
</dbReference>
<feature type="domain" description="Inositolphosphotransferase Aur1/Ipt1" evidence="6">
    <location>
        <begin position="211"/>
        <end position="331"/>
    </location>
</feature>
<feature type="transmembrane region" description="Helical" evidence="5">
    <location>
        <begin position="23"/>
        <end position="43"/>
    </location>
</feature>
<evidence type="ECO:0000256" key="2">
    <source>
        <dbReference type="ARBA" id="ARBA00022692"/>
    </source>
</evidence>
<gene>
    <name evidence="7" type="ORF">BJ508DRAFT_202929</name>
</gene>
<evidence type="ECO:0000259" key="6">
    <source>
        <dbReference type="Pfam" id="PF14378"/>
    </source>
</evidence>
<dbReference type="AlphaFoldDB" id="A0A3N4IP64"/>
<feature type="transmembrane region" description="Helical" evidence="5">
    <location>
        <begin position="133"/>
        <end position="153"/>
    </location>
</feature>
<dbReference type="PANTHER" id="PTHR31310:SF10">
    <property type="entry name" value="INOSITOLPHOSPHOTRANSFERASE AUR1_IPT1 DOMAIN-CONTAINING PROTEIN"/>
    <property type="match status" value="1"/>
</dbReference>
<reference evidence="7 8" key="1">
    <citation type="journal article" date="2018" name="Nat. Ecol. Evol.">
        <title>Pezizomycetes genomes reveal the molecular basis of ectomycorrhizal truffle lifestyle.</title>
        <authorList>
            <person name="Murat C."/>
            <person name="Payen T."/>
            <person name="Noel B."/>
            <person name="Kuo A."/>
            <person name="Morin E."/>
            <person name="Chen J."/>
            <person name="Kohler A."/>
            <person name="Krizsan K."/>
            <person name="Balestrini R."/>
            <person name="Da Silva C."/>
            <person name="Montanini B."/>
            <person name="Hainaut M."/>
            <person name="Levati E."/>
            <person name="Barry K.W."/>
            <person name="Belfiori B."/>
            <person name="Cichocki N."/>
            <person name="Clum A."/>
            <person name="Dockter R.B."/>
            <person name="Fauchery L."/>
            <person name="Guy J."/>
            <person name="Iotti M."/>
            <person name="Le Tacon F."/>
            <person name="Lindquist E.A."/>
            <person name="Lipzen A."/>
            <person name="Malagnac F."/>
            <person name="Mello A."/>
            <person name="Molinier V."/>
            <person name="Miyauchi S."/>
            <person name="Poulain J."/>
            <person name="Riccioni C."/>
            <person name="Rubini A."/>
            <person name="Sitrit Y."/>
            <person name="Splivallo R."/>
            <person name="Traeger S."/>
            <person name="Wang M."/>
            <person name="Zifcakova L."/>
            <person name="Wipf D."/>
            <person name="Zambonelli A."/>
            <person name="Paolocci F."/>
            <person name="Nowrousian M."/>
            <person name="Ottonello S."/>
            <person name="Baldrian P."/>
            <person name="Spatafora J.W."/>
            <person name="Henrissat B."/>
            <person name="Nagy L.G."/>
            <person name="Aury J.M."/>
            <person name="Wincker P."/>
            <person name="Grigoriev I.V."/>
            <person name="Bonfante P."/>
            <person name="Martin F.M."/>
        </authorList>
    </citation>
    <scope>NUCLEOTIDE SEQUENCE [LARGE SCALE GENOMIC DNA]</scope>
    <source>
        <strain evidence="7 8">RN42</strain>
    </source>
</reference>
<evidence type="ECO:0000256" key="5">
    <source>
        <dbReference type="SAM" id="Phobius"/>
    </source>
</evidence>
<feature type="transmembrane region" description="Helical" evidence="5">
    <location>
        <begin position="373"/>
        <end position="390"/>
    </location>
</feature>
<evidence type="ECO:0000256" key="1">
    <source>
        <dbReference type="ARBA" id="ARBA00004141"/>
    </source>
</evidence>
<dbReference type="Proteomes" id="UP000275078">
    <property type="component" value="Unassembled WGS sequence"/>
</dbReference>
<dbReference type="PANTHER" id="PTHR31310">
    <property type="match status" value="1"/>
</dbReference>
<keyword evidence="2 5" id="KW-0812">Transmembrane</keyword>
<dbReference type="STRING" id="1160509.A0A3N4IP64"/>
<dbReference type="InterPro" id="IPR052185">
    <property type="entry name" value="IPC_Synthase-Related"/>
</dbReference>
<keyword evidence="3 5" id="KW-1133">Transmembrane helix</keyword>
<feature type="domain" description="Inositolphosphotransferase Aur1/Ipt1" evidence="6">
    <location>
        <begin position="347"/>
        <end position="389"/>
    </location>
</feature>
<protein>
    <recommendedName>
        <fullName evidence="6">Inositolphosphotransferase Aur1/Ipt1 domain-containing protein</fullName>
    </recommendedName>
</protein>
<feature type="transmembrane region" description="Helical" evidence="5">
    <location>
        <begin position="346"/>
        <end position="367"/>
    </location>
</feature>
<accession>A0A3N4IP64</accession>
<dbReference type="CDD" id="cd03386">
    <property type="entry name" value="PAP2_Aur1_like"/>
    <property type="match status" value="1"/>
</dbReference>
<evidence type="ECO:0000256" key="3">
    <source>
        <dbReference type="ARBA" id="ARBA00022989"/>
    </source>
</evidence>
<feature type="transmembrane region" description="Helical" evidence="5">
    <location>
        <begin position="223"/>
        <end position="240"/>
    </location>
</feature>
<keyword evidence="4 5" id="KW-0472">Membrane</keyword>
<evidence type="ECO:0000313" key="8">
    <source>
        <dbReference type="Proteomes" id="UP000275078"/>
    </source>
</evidence>
<organism evidence="7 8">
    <name type="scientific">Ascobolus immersus RN42</name>
    <dbReference type="NCBI Taxonomy" id="1160509"/>
    <lineage>
        <taxon>Eukaryota</taxon>
        <taxon>Fungi</taxon>
        <taxon>Dikarya</taxon>
        <taxon>Ascomycota</taxon>
        <taxon>Pezizomycotina</taxon>
        <taxon>Pezizomycetes</taxon>
        <taxon>Pezizales</taxon>
        <taxon>Ascobolaceae</taxon>
        <taxon>Ascobolus</taxon>
    </lineage>
</organism>
<evidence type="ECO:0000256" key="4">
    <source>
        <dbReference type="ARBA" id="ARBA00023136"/>
    </source>
</evidence>
<dbReference type="InterPro" id="IPR026841">
    <property type="entry name" value="Aur1/Ipt1"/>
</dbReference>
<sequence>MATNTNDAAGSSPDWNSAPAWKLPGWFEPVAVATILIGACYLTRRRSVSLFKKGKKKSTIYTKPLLPTSTESIETVDSDYSGSPGSQFEEEDPFDVQAKTTPYDILPKERSCCGLRIYTPNTDRFQNNWHSIFLNKFPFLIEIFYWLVTYALYRAAHIASQHYFGKEIWDQAEANGIRILEIEQVSWARFFFPIKEISVQRWFIGYPGEFPGHSTLLTLLNRAYALIHIPGTVLFIAWYYKSAYSFKSFATIRRTMTLTNWLAFTIFTLYPCMPPRLLPAQYGFIDTVRRDSAESVFMKGKFVNSLAAMPSMHFGYSFIVGLTLIHHSSVIPFFRPALKSNQLSKFWKTFFAILGFCYPTLILITIVATANHYWLDAIAGATVAGFSLLANRVFMICVPLEDVFFWCIRAKKPHHNCGLGKSN</sequence>
<evidence type="ECO:0000313" key="7">
    <source>
        <dbReference type="EMBL" id="RPA87719.1"/>
    </source>
</evidence>
<comment type="subcellular location">
    <subcellularLocation>
        <location evidence="1">Membrane</location>
        <topology evidence="1">Multi-pass membrane protein</topology>
    </subcellularLocation>
</comment>